<reference evidence="1" key="1">
    <citation type="submission" date="2020-08" db="EMBL/GenBank/DDBJ databases">
        <title>Multicomponent nature underlies the extraordinary mechanical properties of spider dragline silk.</title>
        <authorList>
            <person name="Kono N."/>
            <person name="Nakamura H."/>
            <person name="Mori M."/>
            <person name="Yoshida Y."/>
            <person name="Ohtoshi R."/>
            <person name="Malay A.D."/>
            <person name="Moran D.A.P."/>
            <person name="Tomita M."/>
            <person name="Numata K."/>
            <person name="Arakawa K."/>
        </authorList>
    </citation>
    <scope>NUCLEOTIDE SEQUENCE</scope>
</reference>
<dbReference type="PROSITE" id="PS51257">
    <property type="entry name" value="PROKAR_LIPOPROTEIN"/>
    <property type="match status" value="1"/>
</dbReference>
<keyword evidence="2" id="KW-1185">Reference proteome</keyword>
<evidence type="ECO:0000313" key="1">
    <source>
        <dbReference type="EMBL" id="GFT69817.1"/>
    </source>
</evidence>
<name>A0A8X6U0P0_NEPPI</name>
<comment type="caution">
    <text evidence="1">The sequence shown here is derived from an EMBL/GenBank/DDBJ whole genome shotgun (WGS) entry which is preliminary data.</text>
</comment>
<evidence type="ECO:0000313" key="2">
    <source>
        <dbReference type="Proteomes" id="UP000887013"/>
    </source>
</evidence>
<accession>A0A8X6U0P0</accession>
<dbReference type="AlphaFoldDB" id="A0A8X6U0P0"/>
<feature type="non-terminal residue" evidence="1">
    <location>
        <position position="1"/>
    </location>
</feature>
<organism evidence="1 2">
    <name type="scientific">Nephila pilipes</name>
    <name type="common">Giant wood spider</name>
    <name type="synonym">Nephila maculata</name>
    <dbReference type="NCBI Taxonomy" id="299642"/>
    <lineage>
        <taxon>Eukaryota</taxon>
        <taxon>Metazoa</taxon>
        <taxon>Ecdysozoa</taxon>
        <taxon>Arthropoda</taxon>
        <taxon>Chelicerata</taxon>
        <taxon>Arachnida</taxon>
        <taxon>Araneae</taxon>
        <taxon>Araneomorphae</taxon>
        <taxon>Entelegynae</taxon>
        <taxon>Araneoidea</taxon>
        <taxon>Nephilidae</taxon>
        <taxon>Nephila</taxon>
    </lineage>
</organism>
<sequence>MEDEKEMEVEKPSKHFLDFAGNVILLAFYGCKIRVAREIGTLKSLSTPNWTKNSCTVYL</sequence>
<dbReference type="EMBL" id="BMAW01069613">
    <property type="protein sequence ID" value="GFT69817.1"/>
    <property type="molecule type" value="Genomic_DNA"/>
</dbReference>
<protein>
    <submittedName>
        <fullName evidence="1">Uncharacterized protein</fullName>
    </submittedName>
</protein>
<gene>
    <name evidence="1" type="ORF">NPIL_348171</name>
</gene>
<dbReference type="Proteomes" id="UP000887013">
    <property type="component" value="Unassembled WGS sequence"/>
</dbReference>
<proteinExistence type="predicted"/>